<reference evidence="2 3" key="1">
    <citation type="journal article" date="2023" name="Cell">
        <title>Genetic manipulation of Patescibacteria provides mechanistic insights into microbial dark matter and the epibiotic lifestyle.</title>
        <authorList>
            <person name="Wang Y."/>
            <person name="Gallagher L.A."/>
            <person name="Andrade P.A."/>
            <person name="Liu A."/>
            <person name="Humphreys I.R."/>
            <person name="Turkarslan S."/>
            <person name="Cutler K.J."/>
            <person name="Arrieta-Ortiz M.L."/>
            <person name="Li Y."/>
            <person name="Radey M.C."/>
            <person name="McLean J.S."/>
            <person name="Cong Q."/>
            <person name="Baker D."/>
            <person name="Baliga N.S."/>
            <person name="Peterson S.B."/>
            <person name="Mougous J.D."/>
        </authorList>
    </citation>
    <scope>NUCLEOTIDE SEQUENCE [LARGE SCALE GENOMIC DNA]</scope>
    <source>
        <strain evidence="2 3">ML1</strain>
    </source>
</reference>
<name>A0ABY8WUG6_9BACT</name>
<dbReference type="RefSeq" id="WP_376754099.1">
    <property type="nucleotide sequence ID" value="NZ_CP124550.1"/>
</dbReference>
<dbReference type="EMBL" id="CP124550">
    <property type="protein sequence ID" value="WIO45726.1"/>
    <property type="molecule type" value="Genomic_DNA"/>
</dbReference>
<gene>
    <name evidence="2" type="ORF">SEML1_0084</name>
</gene>
<accession>A0ABY8WUG6</accession>
<feature type="domain" description="NYN" evidence="1">
    <location>
        <begin position="4"/>
        <end position="172"/>
    </location>
</feature>
<protein>
    <submittedName>
        <fullName evidence="2">NYN domain-containing protein</fullName>
    </submittedName>
</protein>
<dbReference type="Pfam" id="PF01936">
    <property type="entry name" value="NYN"/>
    <property type="match status" value="1"/>
</dbReference>
<organism evidence="2 3">
    <name type="scientific">Candidatus Southlakia epibionticum</name>
    <dbReference type="NCBI Taxonomy" id="3043284"/>
    <lineage>
        <taxon>Bacteria</taxon>
        <taxon>Candidatus Saccharimonadota</taxon>
        <taxon>Candidatus Saccharimonadia</taxon>
        <taxon>Candidatus Saccharimonadales</taxon>
        <taxon>Candidatus Saccharimonadaceae</taxon>
        <taxon>Candidatus Southlakia</taxon>
    </lineage>
</organism>
<evidence type="ECO:0000259" key="1">
    <source>
        <dbReference type="Pfam" id="PF01936"/>
    </source>
</evidence>
<dbReference type="Gene3D" id="3.40.50.1010">
    <property type="entry name" value="5'-nuclease"/>
    <property type="match status" value="1"/>
</dbReference>
<keyword evidence="3" id="KW-1185">Reference proteome</keyword>
<dbReference type="InterPro" id="IPR021139">
    <property type="entry name" value="NYN"/>
</dbReference>
<evidence type="ECO:0000313" key="3">
    <source>
        <dbReference type="Proteomes" id="UP001177295"/>
    </source>
</evidence>
<proteinExistence type="predicted"/>
<sequence length="203" mass="23428">MKRIVFVDGENLNYKLRDFNKSECGDGGRDFLQNFNYRGIIEEVLAGVKIDKIYWFGAKIKVRSNRPEIIEKANTIKKRHAEFSNLLRKQGIDFVKIGFLRAREVFDEDAGEYLSTNLTEKGVDIGMAVKMIEERMNDSDVEIIFISADTDLLPALEYLKKLNTRLVYVGYEDGQIFSFQKIVGSMRVITKAMFLNNKQFINS</sequence>
<evidence type="ECO:0000313" key="2">
    <source>
        <dbReference type="EMBL" id="WIO45726.1"/>
    </source>
</evidence>
<dbReference type="Proteomes" id="UP001177295">
    <property type="component" value="Chromosome"/>
</dbReference>